<accession>A0ABS3WL13</accession>
<sequence>MRTMLKTAMLFVALFLALAPSGAWAYSYGDANKEDVAETFKLVVSSLGKSPADWKTAEAAHKERREEIVSHFGEEVAATLDANLKARDADLTIANYKAILIMNLDRRFDNALQSIADYTQAKLLLAKARATYEALAPYAEAKLSPEALNGLNADFDAALDAIGNPGLFGVGQKDADAEALKADANKIYGALKPLFPYAPAAGGGKNPDEAAQAAEPDAIDGTKQHAAMARESKTNPAVTVGVIAGIVVVGGGAVWAARRKGWL</sequence>
<keyword evidence="2" id="KW-0732">Signal</keyword>
<keyword evidence="1" id="KW-0472">Membrane</keyword>
<protein>
    <submittedName>
        <fullName evidence="3">Uncharacterized protein</fullName>
    </submittedName>
</protein>
<gene>
    <name evidence="3" type="ORF">I8J29_33170</name>
</gene>
<dbReference type="RefSeq" id="WP_208851526.1">
    <property type="nucleotide sequence ID" value="NZ_JAGGDJ010000098.1"/>
</dbReference>
<keyword evidence="1" id="KW-1133">Transmembrane helix</keyword>
<feature type="chain" id="PRO_5047447659" evidence="2">
    <location>
        <begin position="26"/>
        <end position="263"/>
    </location>
</feature>
<evidence type="ECO:0000256" key="2">
    <source>
        <dbReference type="SAM" id="SignalP"/>
    </source>
</evidence>
<reference evidence="3 4" key="1">
    <citation type="submission" date="2021-03" db="EMBL/GenBank/DDBJ databases">
        <title>Paenibacillus artemisicola MWE-103 whole genome sequence.</title>
        <authorList>
            <person name="Ham Y.J."/>
        </authorList>
    </citation>
    <scope>NUCLEOTIDE SEQUENCE [LARGE SCALE GENOMIC DNA]</scope>
    <source>
        <strain evidence="3 4">MWE-103</strain>
    </source>
</reference>
<dbReference type="Proteomes" id="UP000670947">
    <property type="component" value="Unassembled WGS sequence"/>
</dbReference>
<evidence type="ECO:0000256" key="1">
    <source>
        <dbReference type="SAM" id="Phobius"/>
    </source>
</evidence>
<organism evidence="3 4">
    <name type="scientific">Paenibacillus artemisiicola</name>
    <dbReference type="NCBI Taxonomy" id="1172618"/>
    <lineage>
        <taxon>Bacteria</taxon>
        <taxon>Bacillati</taxon>
        <taxon>Bacillota</taxon>
        <taxon>Bacilli</taxon>
        <taxon>Bacillales</taxon>
        <taxon>Paenibacillaceae</taxon>
        <taxon>Paenibacillus</taxon>
    </lineage>
</organism>
<feature type="signal peptide" evidence="2">
    <location>
        <begin position="1"/>
        <end position="25"/>
    </location>
</feature>
<dbReference type="EMBL" id="JAGGDJ010000098">
    <property type="protein sequence ID" value="MBO7749024.1"/>
    <property type="molecule type" value="Genomic_DNA"/>
</dbReference>
<keyword evidence="1" id="KW-0812">Transmembrane</keyword>
<evidence type="ECO:0000313" key="3">
    <source>
        <dbReference type="EMBL" id="MBO7749024.1"/>
    </source>
</evidence>
<proteinExistence type="predicted"/>
<evidence type="ECO:0000313" key="4">
    <source>
        <dbReference type="Proteomes" id="UP000670947"/>
    </source>
</evidence>
<comment type="caution">
    <text evidence="3">The sequence shown here is derived from an EMBL/GenBank/DDBJ whole genome shotgun (WGS) entry which is preliminary data.</text>
</comment>
<feature type="transmembrane region" description="Helical" evidence="1">
    <location>
        <begin position="237"/>
        <end position="257"/>
    </location>
</feature>
<name>A0ABS3WL13_9BACL</name>
<keyword evidence="4" id="KW-1185">Reference proteome</keyword>